<evidence type="ECO:0000259" key="1">
    <source>
        <dbReference type="SMART" id="SM00827"/>
    </source>
</evidence>
<dbReference type="InterPro" id="IPR016035">
    <property type="entry name" value="Acyl_Trfase/lysoPLipase"/>
</dbReference>
<feature type="domain" description="Malonyl-CoA:ACP transacylase (MAT)" evidence="1">
    <location>
        <begin position="6"/>
        <end position="316"/>
    </location>
</feature>
<dbReference type="GO" id="GO:0005829">
    <property type="term" value="C:cytosol"/>
    <property type="evidence" value="ECO:0007669"/>
    <property type="project" value="TreeGrafter"/>
</dbReference>
<dbReference type="Pfam" id="PF00698">
    <property type="entry name" value="Acyl_transf_1"/>
    <property type="match status" value="1"/>
</dbReference>
<accession>A0A6F8ZJH3</accession>
<dbReference type="Proteomes" id="UP000503399">
    <property type="component" value="Chromosome"/>
</dbReference>
<dbReference type="InterPro" id="IPR001227">
    <property type="entry name" value="Ac_transferase_dom_sf"/>
</dbReference>
<dbReference type="InterPro" id="IPR050858">
    <property type="entry name" value="Mal-CoA-ACP_Trans/PKS_FabD"/>
</dbReference>
<protein>
    <submittedName>
        <fullName evidence="2">Malonyl CoA-acyl carrier protein transacylase</fullName>
        <ecNumber evidence="2">2.3.1.39</ecNumber>
    </submittedName>
</protein>
<organism evidence="2 3">
    <name type="scientific">Candidatus Hydrogenisulfobacillus filiaventi</name>
    <dbReference type="NCBI Taxonomy" id="2707344"/>
    <lineage>
        <taxon>Bacteria</taxon>
        <taxon>Bacillati</taxon>
        <taxon>Bacillota</taxon>
        <taxon>Clostridia</taxon>
        <taxon>Eubacteriales</taxon>
        <taxon>Clostridiales Family XVII. Incertae Sedis</taxon>
        <taxon>Candidatus Hydrogenisulfobacillus</taxon>
    </lineage>
</organism>
<keyword evidence="2" id="KW-0808">Transferase</keyword>
<dbReference type="InterPro" id="IPR014043">
    <property type="entry name" value="Acyl_transferase_dom"/>
</dbReference>
<dbReference type="PANTHER" id="PTHR42681">
    <property type="entry name" value="MALONYL-COA-ACYL CARRIER PROTEIN TRANSACYLASE, MITOCHONDRIAL"/>
    <property type="match status" value="1"/>
</dbReference>
<dbReference type="GO" id="GO:0006633">
    <property type="term" value="P:fatty acid biosynthetic process"/>
    <property type="evidence" value="ECO:0007669"/>
    <property type="project" value="TreeGrafter"/>
</dbReference>
<dbReference type="EMBL" id="LR778114">
    <property type="protein sequence ID" value="CAB1130094.1"/>
    <property type="molecule type" value="Genomic_DNA"/>
</dbReference>
<name>A0A6F8ZJH3_9FIRM</name>
<dbReference type="AlphaFoldDB" id="A0A6F8ZJH3"/>
<dbReference type="EC" id="2.3.1.39" evidence="2"/>
<dbReference type="KEGG" id="hfv:R50_2602"/>
<dbReference type="SMART" id="SM00827">
    <property type="entry name" value="PKS_AT"/>
    <property type="match status" value="1"/>
</dbReference>
<keyword evidence="3" id="KW-1185">Reference proteome</keyword>
<keyword evidence="2" id="KW-0012">Acyltransferase</keyword>
<proteinExistence type="predicted"/>
<evidence type="ECO:0000313" key="3">
    <source>
        <dbReference type="Proteomes" id="UP000503399"/>
    </source>
</evidence>
<dbReference type="PANTHER" id="PTHR42681:SF6">
    <property type="entry name" value="BLL0263 PROTEIN"/>
    <property type="match status" value="1"/>
</dbReference>
<reference evidence="2 3" key="1">
    <citation type="submission" date="2020-02" db="EMBL/GenBank/DDBJ databases">
        <authorList>
            <person name="Hogendoorn C."/>
        </authorList>
    </citation>
    <scope>NUCLEOTIDE SEQUENCE [LARGE SCALE GENOMIC DNA]</scope>
    <source>
        <strain evidence="2">R501</strain>
    </source>
</reference>
<dbReference type="GO" id="GO:0004314">
    <property type="term" value="F:[acyl-carrier-protein] S-malonyltransferase activity"/>
    <property type="evidence" value="ECO:0007669"/>
    <property type="project" value="UniProtKB-EC"/>
</dbReference>
<evidence type="ECO:0000313" key="2">
    <source>
        <dbReference type="EMBL" id="CAB1130094.1"/>
    </source>
</evidence>
<sequence>MTLACLFPGQGTQSPGMGRTLAAAYPAAARIYAEADARLDFPLSQVCWSGPDSRLGDITIQQLAIFTTSVAAFQAARSEGFHPRWVAGISLGGFAAAVAAGALSFADGLRAVAARGRCMAAHAAAGGMYAIWGLPRPLLNAVLEDLARRGVAAYRAVRYGTAEHLVACPPEGGEPLSQAVAGHGGRIRRLPIPIPSHSPLMAASVPCLRRALEELEWTDAVRPWIDDVNGRVLTSGAAIREALTVQPVREVRWPLLFRALVRTGARTFLECGPGTSISRLLRRRRPQLAVTAFDECLHWVAPPAVLGAAGTAPPGRVSP</sequence>
<dbReference type="Gene3D" id="3.30.70.250">
    <property type="entry name" value="Malonyl-CoA ACP transacylase, ACP-binding"/>
    <property type="match status" value="1"/>
</dbReference>
<dbReference type="Gene3D" id="3.40.366.10">
    <property type="entry name" value="Malonyl-Coenzyme A Acyl Carrier Protein, domain 2"/>
    <property type="match status" value="1"/>
</dbReference>
<dbReference type="SUPFAM" id="SSF52151">
    <property type="entry name" value="FabD/lysophospholipase-like"/>
    <property type="match status" value="1"/>
</dbReference>
<gene>
    <name evidence="2" type="ORF">R50_2602</name>
</gene>